<comment type="caution">
    <text evidence="3">The sequence shown here is derived from an EMBL/GenBank/DDBJ whole genome shotgun (WGS) entry which is preliminary data.</text>
</comment>
<dbReference type="InterPro" id="IPR013320">
    <property type="entry name" value="ConA-like_dom_sf"/>
</dbReference>
<evidence type="ECO:0000313" key="3">
    <source>
        <dbReference type="EMBL" id="KAJ8912606.1"/>
    </source>
</evidence>
<dbReference type="GO" id="GO:0005975">
    <property type="term" value="P:carbohydrate metabolic process"/>
    <property type="evidence" value="ECO:0007669"/>
    <property type="project" value="InterPro"/>
</dbReference>
<organism evidence="3 4">
    <name type="scientific">Exocentrus adspersus</name>
    <dbReference type="NCBI Taxonomy" id="1586481"/>
    <lineage>
        <taxon>Eukaryota</taxon>
        <taxon>Metazoa</taxon>
        <taxon>Ecdysozoa</taxon>
        <taxon>Arthropoda</taxon>
        <taxon>Hexapoda</taxon>
        <taxon>Insecta</taxon>
        <taxon>Pterygota</taxon>
        <taxon>Neoptera</taxon>
        <taxon>Endopterygota</taxon>
        <taxon>Coleoptera</taxon>
        <taxon>Polyphaga</taxon>
        <taxon>Cucujiformia</taxon>
        <taxon>Chrysomeloidea</taxon>
        <taxon>Cerambycidae</taxon>
        <taxon>Lamiinae</taxon>
        <taxon>Acanthocinini</taxon>
        <taxon>Exocentrus</taxon>
    </lineage>
</organism>
<proteinExistence type="inferred from homology"/>
<feature type="domain" description="GH16" evidence="2">
    <location>
        <begin position="1"/>
        <end position="198"/>
    </location>
</feature>
<dbReference type="SUPFAM" id="SSF49899">
    <property type="entry name" value="Concanavalin A-like lectins/glucanases"/>
    <property type="match status" value="1"/>
</dbReference>
<dbReference type="GO" id="GO:0004553">
    <property type="term" value="F:hydrolase activity, hydrolyzing O-glycosyl compounds"/>
    <property type="evidence" value="ECO:0007669"/>
    <property type="project" value="InterPro"/>
</dbReference>
<dbReference type="Pfam" id="PF00722">
    <property type="entry name" value="Glyco_hydro_16"/>
    <property type="match status" value="1"/>
</dbReference>
<comment type="similarity">
    <text evidence="1">Belongs to the glycosyl hydrolase 16 family.</text>
</comment>
<dbReference type="InterPro" id="IPR050546">
    <property type="entry name" value="Glycosyl_Hydrlase_16"/>
</dbReference>
<sequence>MPRYNFYSGWPASGEIDIMESRGNKELISSIGINIGQQLISSTLNWGPNKDYNRYEYTSFHKTNENGFNSNFHNYQLEWSPEEIIFYVDGEEIGKVSPSDGGFWELGELNRTGLNNPWTGCSKMAPFDQEFYIIINLAVGGIKWFPDDATNAGGKPWNNKSPRAMSDFWEGLEQWLPTWKLETDDTHLQIDHVRVWAF</sequence>
<evidence type="ECO:0000259" key="2">
    <source>
        <dbReference type="PROSITE" id="PS51762"/>
    </source>
</evidence>
<gene>
    <name evidence="3" type="ORF">NQ315_000475</name>
</gene>
<name>A0AAV8VF47_9CUCU</name>
<dbReference type="PROSITE" id="PS51762">
    <property type="entry name" value="GH16_2"/>
    <property type="match status" value="1"/>
</dbReference>
<dbReference type="AlphaFoldDB" id="A0AAV8VF47"/>
<protein>
    <recommendedName>
        <fullName evidence="2">GH16 domain-containing protein</fullName>
    </recommendedName>
</protein>
<dbReference type="InterPro" id="IPR000757">
    <property type="entry name" value="Beta-glucanase-like"/>
</dbReference>
<accession>A0AAV8VF47</accession>
<dbReference type="PANTHER" id="PTHR10963">
    <property type="entry name" value="GLYCOSYL HYDROLASE-RELATED"/>
    <property type="match status" value="1"/>
</dbReference>
<keyword evidence="4" id="KW-1185">Reference proteome</keyword>
<dbReference type="Gene3D" id="2.60.120.200">
    <property type="match status" value="1"/>
</dbReference>
<evidence type="ECO:0000256" key="1">
    <source>
        <dbReference type="ARBA" id="ARBA00006865"/>
    </source>
</evidence>
<dbReference type="Proteomes" id="UP001159042">
    <property type="component" value="Unassembled WGS sequence"/>
</dbReference>
<dbReference type="EMBL" id="JANEYG010000119">
    <property type="protein sequence ID" value="KAJ8912606.1"/>
    <property type="molecule type" value="Genomic_DNA"/>
</dbReference>
<evidence type="ECO:0000313" key="4">
    <source>
        <dbReference type="Proteomes" id="UP001159042"/>
    </source>
</evidence>
<reference evidence="3 4" key="1">
    <citation type="journal article" date="2023" name="Insect Mol. Biol.">
        <title>Genome sequencing provides insights into the evolution of gene families encoding plant cell wall-degrading enzymes in longhorned beetles.</title>
        <authorList>
            <person name="Shin N.R."/>
            <person name="Okamura Y."/>
            <person name="Kirsch R."/>
            <person name="Pauchet Y."/>
        </authorList>
    </citation>
    <scope>NUCLEOTIDE SEQUENCE [LARGE SCALE GENOMIC DNA]</scope>
    <source>
        <strain evidence="3">EAD_L_NR</strain>
    </source>
</reference>
<dbReference type="PANTHER" id="PTHR10963:SF55">
    <property type="entry name" value="GLYCOSIDE HYDROLASE FAMILY 16 PROTEIN"/>
    <property type="match status" value="1"/>
</dbReference>